<accession>A0A8J5XC23</accession>
<reference evidence="7" key="1">
    <citation type="submission" date="2021-05" db="EMBL/GenBank/DDBJ databases">
        <title>The genome of the haptophyte Pavlova lutheri (Diacronema luteri, Pavlovales) - a model for lipid biosynthesis in eukaryotic algae.</title>
        <authorList>
            <person name="Hulatt C.J."/>
            <person name="Posewitz M.C."/>
        </authorList>
    </citation>
    <scope>NUCLEOTIDE SEQUENCE</scope>
    <source>
        <strain evidence="7">NIVA-4/92</strain>
    </source>
</reference>
<proteinExistence type="predicted"/>
<keyword evidence="4 6" id="KW-1133">Transmembrane helix</keyword>
<dbReference type="InterPro" id="IPR021013">
    <property type="entry name" value="ATPase_Vma12"/>
</dbReference>
<evidence type="ECO:0000256" key="3">
    <source>
        <dbReference type="ARBA" id="ARBA00022824"/>
    </source>
</evidence>
<evidence type="ECO:0000256" key="4">
    <source>
        <dbReference type="ARBA" id="ARBA00022989"/>
    </source>
</evidence>
<keyword evidence="3" id="KW-0256">Endoplasmic reticulum</keyword>
<evidence type="ECO:0000256" key="1">
    <source>
        <dbReference type="ARBA" id="ARBA00004477"/>
    </source>
</evidence>
<evidence type="ECO:0000256" key="5">
    <source>
        <dbReference type="ARBA" id="ARBA00023136"/>
    </source>
</evidence>
<evidence type="ECO:0000256" key="6">
    <source>
        <dbReference type="SAM" id="Phobius"/>
    </source>
</evidence>
<organism evidence="7 8">
    <name type="scientific">Diacronema lutheri</name>
    <name type="common">Unicellular marine alga</name>
    <name type="synonym">Monochrysis lutheri</name>
    <dbReference type="NCBI Taxonomy" id="2081491"/>
    <lineage>
        <taxon>Eukaryota</taxon>
        <taxon>Haptista</taxon>
        <taxon>Haptophyta</taxon>
        <taxon>Pavlovophyceae</taxon>
        <taxon>Pavlovales</taxon>
        <taxon>Pavlovaceae</taxon>
        <taxon>Diacronema</taxon>
    </lineage>
</organism>
<dbReference type="OMA" id="VCCEEGD"/>
<feature type="transmembrane region" description="Helical" evidence="6">
    <location>
        <begin position="135"/>
        <end position="157"/>
    </location>
</feature>
<dbReference type="EMBL" id="JAGTXO010000030">
    <property type="protein sequence ID" value="KAG8460812.1"/>
    <property type="molecule type" value="Genomic_DNA"/>
</dbReference>
<dbReference type="GO" id="GO:0005789">
    <property type="term" value="C:endoplasmic reticulum membrane"/>
    <property type="evidence" value="ECO:0007669"/>
    <property type="project" value="UniProtKB-SubCell"/>
</dbReference>
<keyword evidence="5 6" id="KW-0472">Membrane</keyword>
<feature type="transmembrane region" description="Helical" evidence="6">
    <location>
        <begin position="169"/>
        <end position="192"/>
    </location>
</feature>
<dbReference type="GO" id="GO:0070072">
    <property type="term" value="P:vacuolar proton-transporting V-type ATPase complex assembly"/>
    <property type="evidence" value="ECO:0007669"/>
    <property type="project" value="InterPro"/>
</dbReference>
<dbReference type="AlphaFoldDB" id="A0A8J5XC23"/>
<evidence type="ECO:0000256" key="2">
    <source>
        <dbReference type="ARBA" id="ARBA00022692"/>
    </source>
</evidence>
<gene>
    <name evidence="7" type="ORF">KFE25_010867</name>
</gene>
<keyword evidence="2 6" id="KW-0812">Transmembrane</keyword>
<dbReference type="OrthoDB" id="19981at2759"/>
<evidence type="ECO:0000313" key="7">
    <source>
        <dbReference type="EMBL" id="KAG8460812.1"/>
    </source>
</evidence>
<dbReference type="Proteomes" id="UP000751190">
    <property type="component" value="Unassembled WGS sequence"/>
</dbReference>
<dbReference type="Pfam" id="PF11712">
    <property type="entry name" value="Vma12"/>
    <property type="match status" value="1"/>
</dbReference>
<evidence type="ECO:0000313" key="8">
    <source>
        <dbReference type="Proteomes" id="UP000751190"/>
    </source>
</evidence>
<sequence>MPEVLLCVTPAMVSAVQALDESGAAAAHTDVRELLARLRGATQVTLADVRALASQLRLHAPAEPARWVHELVQGSQLLGGPAERAVRERDPALVKRLEKLDAARQNEEYARMVRDITNHGAAKEKLSTEIASFKASMGVGVNLLVSVATMFTAGWFVTKNSIGAGATDVLPIIGGLAAAAATLLLETWLFVIRTSRVDKEASKRDAVRQNALKRNAQQAAEYSDLSRIHDHYD</sequence>
<dbReference type="PANTHER" id="PTHR31394">
    <property type="entry name" value="TRANSMEMBRANE PROTEIN 199"/>
    <property type="match status" value="1"/>
</dbReference>
<protein>
    <submittedName>
        <fullName evidence="7">Uncharacterized protein</fullName>
    </submittedName>
</protein>
<keyword evidence="8" id="KW-1185">Reference proteome</keyword>
<comment type="subcellular location">
    <subcellularLocation>
        <location evidence="1">Endoplasmic reticulum membrane</location>
        <topology evidence="1">Multi-pass membrane protein</topology>
    </subcellularLocation>
</comment>
<comment type="caution">
    <text evidence="7">The sequence shown here is derived from an EMBL/GenBank/DDBJ whole genome shotgun (WGS) entry which is preliminary data.</text>
</comment>
<dbReference type="PANTHER" id="PTHR31394:SF1">
    <property type="entry name" value="TRANSMEMBRANE PROTEIN 199"/>
    <property type="match status" value="1"/>
</dbReference>
<name>A0A8J5XC23_DIALT</name>